<evidence type="ECO:0000313" key="5">
    <source>
        <dbReference type="Proteomes" id="UP001268610"/>
    </source>
</evidence>
<evidence type="ECO:0000256" key="1">
    <source>
        <dbReference type="ARBA" id="ARBA00001968"/>
    </source>
</evidence>
<sequence length="56" mass="6915">AKQINREISRRRIVIEHINRQLKCFRILSERYRNRRRRFGLRANLIAGIVNWLNIN</sequence>
<keyword evidence="2" id="KW-0479">Metal-binding</keyword>
<dbReference type="GO" id="GO:0046872">
    <property type="term" value="F:metal ion binding"/>
    <property type="evidence" value="ECO:0007669"/>
    <property type="project" value="UniProtKB-KW"/>
</dbReference>
<protein>
    <submittedName>
        <fullName evidence="4">IS5/IS1182 family transposase</fullName>
    </submittedName>
</protein>
<evidence type="ECO:0000313" key="4">
    <source>
        <dbReference type="EMBL" id="MDR9778345.1"/>
    </source>
</evidence>
<accession>A0AAJ2H2S0</accession>
<comment type="cofactor">
    <cofactor evidence="1">
        <name>a divalent metal cation</name>
        <dbReference type="ChEBI" id="CHEBI:60240"/>
    </cofactor>
</comment>
<dbReference type="Pfam" id="PF13359">
    <property type="entry name" value="DDE_Tnp_4"/>
    <property type="match status" value="1"/>
</dbReference>
<gene>
    <name evidence="4" type="ORF">RJJ65_38045</name>
</gene>
<reference evidence="4" key="1">
    <citation type="submission" date="2023-04" db="EMBL/GenBank/DDBJ databases">
        <title>Genomic characterization of faba bean (Vicia faba) microsymbionts in Mexican soils.</title>
        <authorList>
            <person name="Rivera Orduna F.N."/>
            <person name="Guevara-Luna J."/>
            <person name="Yan J."/>
            <person name="Arroyo-Herrera I."/>
            <person name="Li Y."/>
            <person name="Vasquez-Murrieta M.S."/>
            <person name="Wang E.T."/>
        </authorList>
    </citation>
    <scope>NUCLEOTIDE SEQUENCE</scope>
    <source>
        <strain evidence="4">CH26</strain>
    </source>
</reference>
<name>A0AAJ2H2S0_9HYPH</name>
<dbReference type="EMBL" id="JAVLSF010000719">
    <property type="protein sequence ID" value="MDR9778345.1"/>
    <property type="molecule type" value="Genomic_DNA"/>
</dbReference>
<feature type="domain" description="DDE Tnp4" evidence="3">
    <location>
        <begin position="3"/>
        <end position="44"/>
    </location>
</feature>
<proteinExistence type="predicted"/>
<dbReference type="RefSeq" id="WP_375166413.1">
    <property type="nucleotide sequence ID" value="NZ_JAVLSF010000719.1"/>
</dbReference>
<dbReference type="AlphaFoldDB" id="A0AAJ2H2S0"/>
<feature type="non-terminal residue" evidence="4">
    <location>
        <position position="1"/>
    </location>
</feature>
<comment type="caution">
    <text evidence="4">The sequence shown here is derived from an EMBL/GenBank/DDBJ whole genome shotgun (WGS) entry which is preliminary data.</text>
</comment>
<evidence type="ECO:0000256" key="2">
    <source>
        <dbReference type="ARBA" id="ARBA00022723"/>
    </source>
</evidence>
<dbReference type="Proteomes" id="UP001268610">
    <property type="component" value="Unassembled WGS sequence"/>
</dbReference>
<dbReference type="InterPro" id="IPR027806">
    <property type="entry name" value="HARBI1_dom"/>
</dbReference>
<evidence type="ECO:0000259" key="3">
    <source>
        <dbReference type="Pfam" id="PF13359"/>
    </source>
</evidence>
<organism evidence="4 5">
    <name type="scientific">Rhizobium hidalgonense</name>
    <dbReference type="NCBI Taxonomy" id="1538159"/>
    <lineage>
        <taxon>Bacteria</taxon>
        <taxon>Pseudomonadati</taxon>
        <taxon>Pseudomonadota</taxon>
        <taxon>Alphaproteobacteria</taxon>
        <taxon>Hyphomicrobiales</taxon>
        <taxon>Rhizobiaceae</taxon>
        <taxon>Rhizobium/Agrobacterium group</taxon>
        <taxon>Rhizobium</taxon>
    </lineage>
</organism>